<evidence type="ECO:0000256" key="1">
    <source>
        <dbReference type="SAM" id="SignalP"/>
    </source>
</evidence>
<dbReference type="GO" id="GO:0008081">
    <property type="term" value="F:phosphoric diester hydrolase activity"/>
    <property type="evidence" value="ECO:0007669"/>
    <property type="project" value="InterPro"/>
</dbReference>
<dbReference type="Pfam" id="PF16670">
    <property type="entry name" value="PI-PLC-C1"/>
    <property type="match status" value="1"/>
</dbReference>
<dbReference type="CDD" id="cd08589">
    <property type="entry name" value="PI-PLCc_SaPLC1_like"/>
    <property type="match status" value="1"/>
</dbReference>
<dbReference type="HOGENOM" id="CLU_045947_0_0_10"/>
<dbReference type="AlphaFoldDB" id="E6X809"/>
<evidence type="ECO:0000313" key="2">
    <source>
        <dbReference type="EMBL" id="ADV48607.1"/>
    </source>
</evidence>
<evidence type="ECO:0000313" key="3">
    <source>
        <dbReference type="Proteomes" id="UP000008634"/>
    </source>
</evidence>
<dbReference type="STRING" id="688270.Celal_1292"/>
<dbReference type="Gene3D" id="3.20.20.190">
    <property type="entry name" value="Phosphatidylinositol (PI) phosphodiesterase"/>
    <property type="match status" value="1"/>
</dbReference>
<dbReference type="KEGG" id="cao:Celal_1292"/>
<name>E6X809_CELAD</name>
<dbReference type="EMBL" id="CP002453">
    <property type="protein sequence ID" value="ADV48607.1"/>
    <property type="molecule type" value="Genomic_DNA"/>
</dbReference>
<dbReference type="PROSITE" id="PS50007">
    <property type="entry name" value="PIPLC_X_DOMAIN"/>
    <property type="match status" value="1"/>
</dbReference>
<dbReference type="RefSeq" id="WP_013550090.1">
    <property type="nucleotide sequence ID" value="NC_014934.1"/>
</dbReference>
<feature type="chain" id="PRO_5003215519" description="Phosphoinositide phospholipase C, Ca2+-dependent" evidence="1">
    <location>
        <begin position="19"/>
        <end position="354"/>
    </location>
</feature>
<dbReference type="OrthoDB" id="195526at2"/>
<dbReference type="GO" id="GO:0006629">
    <property type="term" value="P:lipid metabolic process"/>
    <property type="evidence" value="ECO:0007669"/>
    <property type="project" value="InterPro"/>
</dbReference>
<dbReference type="InterPro" id="IPR032075">
    <property type="entry name" value="PI-PLC-C1"/>
</dbReference>
<accession>E6X809</accession>
<proteinExistence type="predicted"/>
<keyword evidence="1" id="KW-0732">Signal</keyword>
<gene>
    <name evidence="2" type="ordered locus">Celal_1292</name>
</gene>
<protein>
    <recommendedName>
        <fullName evidence="4">Phosphoinositide phospholipase C, Ca2+-dependent</fullName>
    </recommendedName>
</protein>
<keyword evidence="3" id="KW-1185">Reference proteome</keyword>
<dbReference type="Proteomes" id="UP000008634">
    <property type="component" value="Chromosome"/>
</dbReference>
<dbReference type="SUPFAM" id="SSF51695">
    <property type="entry name" value="PLC-like phosphodiesterases"/>
    <property type="match status" value="1"/>
</dbReference>
<evidence type="ECO:0008006" key="4">
    <source>
        <dbReference type="Google" id="ProtNLM"/>
    </source>
</evidence>
<reference evidence="2 3" key="1">
    <citation type="journal article" date="2010" name="Stand. Genomic Sci.">
        <title>Complete genome sequence of Cellulophaga algicola type strain (IC166).</title>
        <authorList>
            <person name="Abt B."/>
            <person name="Lu M."/>
            <person name="Misra M."/>
            <person name="Han C."/>
            <person name="Nolan M."/>
            <person name="Lucas S."/>
            <person name="Hammon N."/>
            <person name="Deshpande S."/>
            <person name="Cheng J.F."/>
            <person name="Tapia R."/>
            <person name="Goodwin L."/>
            <person name="Pitluck S."/>
            <person name="Liolios K."/>
            <person name="Pagani I."/>
            <person name="Ivanova N."/>
            <person name="Mavromatis K."/>
            <person name="Ovchinikova G."/>
            <person name="Pati A."/>
            <person name="Chen A."/>
            <person name="Palaniappan K."/>
            <person name="Land M."/>
            <person name="Hauser L."/>
            <person name="Chang Y.J."/>
            <person name="Jeffries C.D."/>
            <person name="Detter J.C."/>
            <person name="Brambilla E."/>
            <person name="Rohde M."/>
            <person name="Tindall B.J."/>
            <person name="Goker M."/>
            <person name="Woyke T."/>
            <person name="Bristow J."/>
            <person name="Eisen J.A."/>
            <person name="Markowitz V."/>
            <person name="Hugenholtz P."/>
            <person name="Kyrpides N.C."/>
            <person name="Klenk H.P."/>
            <person name="Lapidus A."/>
        </authorList>
    </citation>
    <scope>NUCLEOTIDE SEQUENCE [LARGE SCALE GENOMIC DNA]</scope>
    <source>
        <strain evidence="3">DSM 14237 / IC166 / ACAM 630</strain>
    </source>
</reference>
<dbReference type="InterPro" id="IPR017946">
    <property type="entry name" value="PLC-like_Pdiesterase_TIM-brl"/>
</dbReference>
<feature type="signal peptide" evidence="1">
    <location>
        <begin position="1"/>
        <end position="18"/>
    </location>
</feature>
<organism evidence="2 3">
    <name type="scientific">Cellulophaga algicola (strain DSM 14237 / IC166 / ACAM 630)</name>
    <dbReference type="NCBI Taxonomy" id="688270"/>
    <lineage>
        <taxon>Bacteria</taxon>
        <taxon>Pseudomonadati</taxon>
        <taxon>Bacteroidota</taxon>
        <taxon>Flavobacteriia</taxon>
        <taxon>Flavobacteriales</taxon>
        <taxon>Flavobacteriaceae</taxon>
        <taxon>Cellulophaga</taxon>
    </lineage>
</organism>
<dbReference type="eggNOG" id="COG0607">
    <property type="taxonomic scope" value="Bacteria"/>
</dbReference>
<sequence length="354" mass="40001">MRFIYLFLFFIATASVTAQPSCKKINQVQVIGSHNSYKQAIQPKLYKFLENRDTTGSLSGLQYTHVSIPKQLDLGLRNLEIDVHADSKGGSYTNPKGLSVASDSEVYDKDGKMNTAGFKVFHIIDIDFRTSVYTLKDCMLALRKWSNEHPKHTTVFITLEPKDKDMSVFGTKAEEFTAELFEALDTEIITYLGRDKIITPDMVRGEYSTLEQAVLNHNWPSIENGKGKFLFILDDNDNKKKLYKNEHPNLKGRVAFVNDVEGSPEAGVMIINDPNTILIPKLVKKGYIVRTRADAGTKQARVNDYSNFEAAKKSGAQIITTDYYLPSTMFKSSYQVKFADDVYERKNPVTGLEE</sequence>